<dbReference type="InterPro" id="IPR000889">
    <property type="entry name" value="Glutathione_peroxidase"/>
</dbReference>
<dbReference type="SUPFAM" id="SSF52833">
    <property type="entry name" value="Thioredoxin-like"/>
    <property type="match status" value="1"/>
</dbReference>
<feature type="chain" id="PRO_5046444570" description="Glutathione peroxidase" evidence="5">
    <location>
        <begin position="27"/>
        <end position="194"/>
    </location>
</feature>
<evidence type="ECO:0000256" key="3">
    <source>
        <dbReference type="ARBA" id="ARBA00023002"/>
    </source>
</evidence>
<dbReference type="InterPro" id="IPR029759">
    <property type="entry name" value="GPX_AS"/>
</dbReference>
<dbReference type="EMBL" id="CP067420">
    <property type="protein sequence ID" value="QQP88732.1"/>
    <property type="molecule type" value="Genomic_DNA"/>
</dbReference>
<dbReference type="PROSITE" id="PS51352">
    <property type="entry name" value="THIOREDOXIN_2"/>
    <property type="match status" value="1"/>
</dbReference>
<comment type="similarity">
    <text evidence="1 4">Belongs to the glutathione peroxidase family.</text>
</comment>
<evidence type="ECO:0000256" key="4">
    <source>
        <dbReference type="RuleBase" id="RU000499"/>
    </source>
</evidence>
<name>A0ABX7B360_9PROT</name>
<reference evidence="7" key="1">
    <citation type="submission" date="2021-02" db="EMBL/GenBank/DDBJ databases">
        <title>Skermanella TT6 skin isolate.</title>
        <authorList>
            <person name="Lee K."/>
            <person name="Ganzorig M."/>
        </authorList>
    </citation>
    <scope>NUCLEOTIDE SEQUENCE</scope>
    <source>
        <strain evidence="7">TT6</strain>
    </source>
</reference>
<feature type="signal peptide" evidence="5">
    <location>
        <begin position="1"/>
        <end position="26"/>
    </location>
</feature>
<keyword evidence="3 4" id="KW-0560">Oxidoreductase</keyword>
<accession>A0ABX7B360</accession>
<dbReference type="PRINTS" id="PR01011">
    <property type="entry name" value="GLUTPROXDASE"/>
</dbReference>
<keyword evidence="8" id="KW-1185">Reference proteome</keyword>
<dbReference type="InterPro" id="IPR036249">
    <property type="entry name" value="Thioredoxin-like_sf"/>
</dbReference>
<evidence type="ECO:0000256" key="5">
    <source>
        <dbReference type="SAM" id="SignalP"/>
    </source>
</evidence>
<organism evidence="7 8">
    <name type="scientific">Skermanella cutis</name>
    <dbReference type="NCBI Taxonomy" id="2775420"/>
    <lineage>
        <taxon>Bacteria</taxon>
        <taxon>Pseudomonadati</taxon>
        <taxon>Pseudomonadota</taxon>
        <taxon>Alphaproteobacteria</taxon>
        <taxon>Rhodospirillales</taxon>
        <taxon>Azospirillaceae</taxon>
        <taxon>Skermanella</taxon>
    </lineage>
</organism>
<dbReference type="InterPro" id="IPR013766">
    <property type="entry name" value="Thioredoxin_domain"/>
</dbReference>
<evidence type="ECO:0000256" key="2">
    <source>
        <dbReference type="ARBA" id="ARBA00022559"/>
    </source>
</evidence>
<dbReference type="RefSeq" id="WP_201074048.1">
    <property type="nucleotide sequence ID" value="NZ_CP067420.1"/>
</dbReference>
<gene>
    <name evidence="7" type="ORF">IGS68_22360</name>
</gene>
<keyword evidence="2 4" id="KW-0575">Peroxidase</keyword>
<feature type="domain" description="Thioredoxin" evidence="6">
    <location>
        <begin position="32"/>
        <end position="193"/>
    </location>
</feature>
<evidence type="ECO:0000313" key="7">
    <source>
        <dbReference type="EMBL" id="QQP88732.1"/>
    </source>
</evidence>
<dbReference type="GO" id="GO:0004601">
    <property type="term" value="F:peroxidase activity"/>
    <property type="evidence" value="ECO:0007669"/>
    <property type="project" value="UniProtKB-KW"/>
</dbReference>
<keyword evidence="5" id="KW-0732">Signal</keyword>
<proteinExistence type="inferred from homology"/>
<evidence type="ECO:0000259" key="6">
    <source>
        <dbReference type="PROSITE" id="PS51352"/>
    </source>
</evidence>
<evidence type="ECO:0000313" key="8">
    <source>
        <dbReference type="Proteomes" id="UP000595197"/>
    </source>
</evidence>
<sequence length="194" mass="20736">MRRSARAAMLMLLSLVIVLPPAMGSAAMPTPGNTPDNAHDFDFVSIDGAPLPLKGFAGKAVLVVNTASMCGYTPQYADLQALWERYRGRGLVVLGVPSNDFGGQEPGSAEQIKDFCEVNFSVDFPMTEKQAVTGAGAHPFYRWAGQELGPAAAPRWNFHKYLVAPDGRLAGWFPTSASPGSDKVVRAVEAVLPE</sequence>
<dbReference type="PROSITE" id="PS00460">
    <property type="entry name" value="GLUTATHIONE_PEROXID_1"/>
    <property type="match status" value="1"/>
</dbReference>
<dbReference type="PANTHER" id="PTHR11592:SF78">
    <property type="entry name" value="GLUTATHIONE PEROXIDASE"/>
    <property type="match status" value="1"/>
</dbReference>
<dbReference type="PROSITE" id="PS51355">
    <property type="entry name" value="GLUTATHIONE_PEROXID_3"/>
    <property type="match status" value="1"/>
</dbReference>
<dbReference type="Pfam" id="PF00255">
    <property type="entry name" value="GSHPx"/>
    <property type="match status" value="1"/>
</dbReference>
<dbReference type="PANTHER" id="PTHR11592">
    <property type="entry name" value="GLUTATHIONE PEROXIDASE"/>
    <property type="match status" value="1"/>
</dbReference>
<dbReference type="CDD" id="cd00340">
    <property type="entry name" value="GSH_Peroxidase"/>
    <property type="match status" value="1"/>
</dbReference>
<dbReference type="Proteomes" id="UP000595197">
    <property type="component" value="Chromosome"/>
</dbReference>
<dbReference type="Gene3D" id="3.40.30.10">
    <property type="entry name" value="Glutaredoxin"/>
    <property type="match status" value="1"/>
</dbReference>
<protein>
    <recommendedName>
        <fullName evidence="4">Glutathione peroxidase</fullName>
    </recommendedName>
</protein>
<evidence type="ECO:0000256" key="1">
    <source>
        <dbReference type="ARBA" id="ARBA00006926"/>
    </source>
</evidence>
<dbReference type="PIRSF" id="PIRSF000303">
    <property type="entry name" value="Glutathion_perox"/>
    <property type="match status" value="1"/>
</dbReference>